<accession>A0A4U3L3E2</accession>
<comment type="caution">
    <text evidence="3">The sequence shown here is derived from an EMBL/GenBank/DDBJ whole genome shotgun (WGS) entry which is preliminary data.</text>
</comment>
<dbReference type="InterPro" id="IPR015077">
    <property type="entry name" value="DUF1858"/>
</dbReference>
<evidence type="ECO:0000259" key="1">
    <source>
        <dbReference type="Pfam" id="PF08984"/>
    </source>
</evidence>
<name>A0A4U3L3E2_9BACT</name>
<organism evidence="3 4">
    <name type="scientific">Ilyomonas limi</name>
    <dbReference type="NCBI Taxonomy" id="2575867"/>
    <lineage>
        <taxon>Bacteria</taxon>
        <taxon>Pseudomonadati</taxon>
        <taxon>Bacteroidota</taxon>
        <taxon>Chitinophagia</taxon>
        <taxon>Chitinophagales</taxon>
        <taxon>Chitinophagaceae</taxon>
        <taxon>Ilyomonas</taxon>
    </lineage>
</organism>
<dbReference type="Pfam" id="PF10006">
    <property type="entry name" value="DUF2249"/>
    <property type="match status" value="2"/>
</dbReference>
<protein>
    <submittedName>
        <fullName evidence="3">DUF2249 domain-containing protein</fullName>
    </submittedName>
</protein>
<dbReference type="EMBL" id="SZQL01000006">
    <property type="protein sequence ID" value="TKK68809.1"/>
    <property type="molecule type" value="Genomic_DNA"/>
</dbReference>
<evidence type="ECO:0000313" key="4">
    <source>
        <dbReference type="Proteomes" id="UP000305848"/>
    </source>
</evidence>
<keyword evidence="4" id="KW-1185">Reference proteome</keyword>
<dbReference type="Gene3D" id="1.10.3910.10">
    <property type="entry name" value="SP0561-like"/>
    <property type="match status" value="1"/>
</dbReference>
<sequence>MIINANTKIASVLKENTNALEAIVSLSPKFEKLRNPLLRKVMAPRTSLATASKMGGCTLDELYQKLEPLGFKADKQIKTNEEEEQTQVPHFVKLLAQIQVTELDVRPVIASGSDPLKLIMEEVKKVKPGEVLKIINTFQPTPLILMLQKKGFETYCDNISDNLSETYFYKKAANNTVEEEIEKQVSNDWESVLQQFKDKLQTIDVRHLQMPQPMLTILDALEHLAPGTALYVYHKRIPVFLLPELAEKGFEYRIKEIQDGEVHLLIFKQ</sequence>
<proteinExistence type="predicted"/>
<dbReference type="RefSeq" id="WP_137261431.1">
    <property type="nucleotide sequence ID" value="NZ_SZQL01000006.1"/>
</dbReference>
<dbReference type="InterPro" id="IPR038062">
    <property type="entry name" value="ScdA-like_N_sf"/>
</dbReference>
<dbReference type="AlphaFoldDB" id="A0A4U3L3E2"/>
<feature type="domain" description="DUF2249" evidence="2">
    <location>
        <begin position="102"/>
        <end position="152"/>
    </location>
</feature>
<reference evidence="3 4" key="1">
    <citation type="submission" date="2019-05" db="EMBL/GenBank/DDBJ databases">
        <title>Panacibacter sp. strain 17mud1-8 Genome sequencing and assembly.</title>
        <authorList>
            <person name="Chhetri G."/>
        </authorList>
    </citation>
    <scope>NUCLEOTIDE SEQUENCE [LARGE SCALE GENOMIC DNA]</scope>
    <source>
        <strain evidence="3 4">17mud1-8</strain>
    </source>
</reference>
<dbReference type="SUPFAM" id="SSF140683">
    <property type="entry name" value="SP0561-like"/>
    <property type="match status" value="1"/>
</dbReference>
<dbReference type="Pfam" id="PF08984">
    <property type="entry name" value="DUF1858"/>
    <property type="match status" value="1"/>
</dbReference>
<dbReference type="Proteomes" id="UP000305848">
    <property type="component" value="Unassembled WGS sequence"/>
</dbReference>
<dbReference type="SUPFAM" id="SSF64307">
    <property type="entry name" value="SirA-like"/>
    <property type="match status" value="1"/>
</dbReference>
<feature type="domain" description="DUF2249" evidence="2">
    <location>
        <begin position="202"/>
        <end position="267"/>
    </location>
</feature>
<evidence type="ECO:0000259" key="2">
    <source>
        <dbReference type="Pfam" id="PF10006"/>
    </source>
</evidence>
<evidence type="ECO:0000313" key="3">
    <source>
        <dbReference type="EMBL" id="TKK68809.1"/>
    </source>
</evidence>
<feature type="domain" description="DUF1858" evidence="1">
    <location>
        <begin position="3"/>
        <end position="62"/>
    </location>
</feature>
<dbReference type="InterPro" id="IPR018720">
    <property type="entry name" value="DUF2249"/>
</dbReference>
<dbReference type="OrthoDB" id="128918at2"/>
<dbReference type="InterPro" id="IPR036868">
    <property type="entry name" value="TusA-like_sf"/>
</dbReference>
<gene>
    <name evidence="3" type="ORF">FC093_08925</name>
</gene>